<evidence type="ECO:0000256" key="4">
    <source>
        <dbReference type="SAM" id="MobiDB-lite"/>
    </source>
</evidence>
<dbReference type="InterPro" id="IPR039781">
    <property type="entry name" value="Rad21/Rec8-like"/>
</dbReference>
<dbReference type="EMBL" id="JAVRQU010000003">
    <property type="protein sequence ID" value="KAK5705486.1"/>
    <property type="molecule type" value="Genomic_DNA"/>
</dbReference>
<dbReference type="Proteomes" id="UP001310594">
    <property type="component" value="Unassembled WGS sequence"/>
</dbReference>
<dbReference type="Gene3D" id="1.10.10.580">
    <property type="entry name" value="Structural maintenance of chromosome 1. Chain E"/>
    <property type="match status" value="1"/>
</dbReference>
<feature type="region of interest" description="Disordered" evidence="4">
    <location>
        <begin position="283"/>
        <end position="336"/>
    </location>
</feature>
<organism evidence="7 8">
    <name type="scientific">Elasticomyces elasticus</name>
    <dbReference type="NCBI Taxonomy" id="574655"/>
    <lineage>
        <taxon>Eukaryota</taxon>
        <taxon>Fungi</taxon>
        <taxon>Dikarya</taxon>
        <taxon>Ascomycota</taxon>
        <taxon>Pezizomycotina</taxon>
        <taxon>Dothideomycetes</taxon>
        <taxon>Dothideomycetidae</taxon>
        <taxon>Mycosphaerellales</taxon>
        <taxon>Teratosphaeriaceae</taxon>
        <taxon>Elasticomyces</taxon>
    </lineage>
</organism>
<gene>
    <name evidence="7" type="primary">MCD1_1</name>
    <name evidence="7" type="ORF">LTR97_002605</name>
</gene>
<dbReference type="PANTHER" id="PTHR12585:SF69">
    <property type="entry name" value="FI11703P"/>
    <property type="match status" value="1"/>
</dbReference>
<feature type="compositionally biased region" description="Acidic residues" evidence="4">
    <location>
        <begin position="460"/>
        <end position="470"/>
    </location>
</feature>
<feature type="compositionally biased region" description="Acidic residues" evidence="4">
    <location>
        <begin position="322"/>
        <end position="331"/>
    </location>
</feature>
<dbReference type="Pfam" id="PF04824">
    <property type="entry name" value="Rad21_Rec8"/>
    <property type="match status" value="1"/>
</dbReference>
<feature type="domain" description="Rad21/Rec8-like protein N-terminal" evidence="6">
    <location>
        <begin position="1"/>
        <end position="108"/>
    </location>
</feature>
<feature type="region of interest" description="Disordered" evidence="4">
    <location>
        <begin position="130"/>
        <end position="187"/>
    </location>
</feature>
<comment type="subcellular location">
    <subcellularLocation>
        <location evidence="1">Nucleus</location>
    </subcellularLocation>
</comment>
<dbReference type="InterPro" id="IPR006909">
    <property type="entry name" value="Rad21/Rec8_C_eu"/>
</dbReference>
<dbReference type="FunFam" id="1.10.10.580:FF:000004">
    <property type="entry name" value="Double-strand-break repair protein rad21"/>
    <property type="match status" value="1"/>
</dbReference>
<dbReference type="InterPro" id="IPR006910">
    <property type="entry name" value="Rad21_Rec8_N"/>
</dbReference>
<name>A0AAN8A4P5_9PEZI</name>
<comment type="similarity">
    <text evidence="2">Belongs to the rad21 family.</text>
</comment>
<feature type="region of interest" description="Disordered" evidence="4">
    <location>
        <begin position="422"/>
        <end position="506"/>
    </location>
</feature>
<evidence type="ECO:0000256" key="1">
    <source>
        <dbReference type="ARBA" id="ARBA00004123"/>
    </source>
</evidence>
<dbReference type="Pfam" id="PF04825">
    <property type="entry name" value="Rad21_Rec8_N"/>
    <property type="match status" value="1"/>
</dbReference>
<dbReference type="GO" id="GO:1990414">
    <property type="term" value="P:replication-born double-strand break repair via sister chromatid exchange"/>
    <property type="evidence" value="ECO:0007669"/>
    <property type="project" value="TreeGrafter"/>
</dbReference>
<evidence type="ECO:0000256" key="3">
    <source>
        <dbReference type="ARBA" id="ARBA00023242"/>
    </source>
</evidence>
<evidence type="ECO:0000259" key="5">
    <source>
        <dbReference type="Pfam" id="PF04824"/>
    </source>
</evidence>
<dbReference type="GO" id="GO:0007064">
    <property type="term" value="P:mitotic sister chromatid cohesion"/>
    <property type="evidence" value="ECO:0007669"/>
    <property type="project" value="TreeGrafter"/>
</dbReference>
<comment type="caution">
    <text evidence="7">The sequence shown here is derived from an EMBL/GenBank/DDBJ whole genome shotgun (WGS) entry which is preliminary data.</text>
</comment>
<dbReference type="GO" id="GO:0003682">
    <property type="term" value="F:chromatin binding"/>
    <property type="evidence" value="ECO:0007669"/>
    <property type="project" value="TreeGrafter"/>
</dbReference>
<feature type="compositionally biased region" description="Basic and acidic residues" evidence="4">
    <location>
        <begin position="435"/>
        <end position="446"/>
    </location>
</feature>
<evidence type="ECO:0000313" key="7">
    <source>
        <dbReference type="EMBL" id="KAK5705486.1"/>
    </source>
</evidence>
<sequence length="674" mass="73242">MFYSETLLAKNGPLARVWLASNMEKKLSKQNIMAEHLETKVKDIISTGQGGQAPIALRLSGQLLLGVVRIYSRKARYLLDDCNEALSRIKMAFRPGNVDLPSNTTHVANAAQLMLPDTITELDLFAPLPDPSELLRGEPEARGPGRDPTLLDFGHSQLLPESQTPSRREQDRSRHFLEDDDDLGLEMGLEGEGETTIRSIEVGRRAATPRADFPTDLMEDDLGLDYGDNDQDTTIRPMSNLDANVPMLNADDEMPLMQDDDNNEIAAANAAAFKRLEDAEERRQRVRDSVSPLSDLPADEIPDLEKSYHLSQLPARSSVQPGEEDEEDEEERVQAAQRVKRRKVVVMGRDSETELRTAQIKEMQQDRSAILKAPSFLPRDPVLLQLMEMQRTGGFVSSIMGDGRFAGMAPELRGVMSLEFVPGRSVGDGKKRKRDSGVADVERSGSEENGSSPPRLEIPGLEEEQEEDEGFNAGGGGDLGNADPTLLHSDGAAAPLMSDGVQPMDNLNLNDDDKPTMGGGDMGGMGGDDLPFDITEAPLLHPSHSGPVSLGTKNAVHLLREYFAPGHSASANGSEPPTPSKRTKAEALFTDLCPEERCSVHDATKMFFELLVLGTKDAVKVSQDTSTLGGPIRVRGKRGLWGDWAERGAGGEIAVIEEGVEGVEGAAAEVQLEA</sequence>
<feature type="compositionally biased region" description="Basic and acidic residues" evidence="4">
    <location>
        <begin position="166"/>
        <end position="177"/>
    </location>
</feature>
<protein>
    <submittedName>
        <fullName evidence="7">Sister chromatid cohesion protein 1</fullName>
    </submittedName>
</protein>
<reference evidence="7" key="1">
    <citation type="submission" date="2023-08" db="EMBL/GenBank/DDBJ databases">
        <title>Black Yeasts Isolated from many extreme environments.</title>
        <authorList>
            <person name="Coleine C."/>
            <person name="Stajich J.E."/>
            <person name="Selbmann L."/>
        </authorList>
    </citation>
    <scope>NUCLEOTIDE SEQUENCE</scope>
    <source>
        <strain evidence="7">CCFEE 5810</strain>
    </source>
</reference>
<dbReference type="PANTHER" id="PTHR12585">
    <property type="entry name" value="SCC1 / RAD21 FAMILY MEMBER"/>
    <property type="match status" value="1"/>
</dbReference>
<accession>A0AAN8A4P5</accession>
<dbReference type="SUPFAM" id="SSF46785">
    <property type="entry name" value="Winged helix' DNA-binding domain"/>
    <property type="match status" value="1"/>
</dbReference>
<dbReference type="GO" id="GO:0005634">
    <property type="term" value="C:nucleus"/>
    <property type="evidence" value="ECO:0007669"/>
    <property type="project" value="UniProtKB-SubCell"/>
</dbReference>
<dbReference type="CDD" id="cd21788">
    <property type="entry name" value="Rad21_Rec8_M_SpRad21p-like"/>
    <property type="match status" value="1"/>
</dbReference>
<proteinExistence type="inferred from homology"/>
<evidence type="ECO:0000256" key="2">
    <source>
        <dbReference type="ARBA" id="ARBA00009870"/>
    </source>
</evidence>
<feature type="compositionally biased region" description="Basic and acidic residues" evidence="4">
    <location>
        <begin position="133"/>
        <end position="145"/>
    </location>
</feature>
<evidence type="ECO:0000259" key="6">
    <source>
        <dbReference type="Pfam" id="PF04825"/>
    </source>
</evidence>
<dbReference type="GO" id="GO:0030892">
    <property type="term" value="C:mitotic cohesin complex"/>
    <property type="evidence" value="ECO:0007669"/>
    <property type="project" value="TreeGrafter"/>
</dbReference>
<dbReference type="InterPro" id="IPR036390">
    <property type="entry name" value="WH_DNA-bd_sf"/>
</dbReference>
<dbReference type="AlphaFoldDB" id="A0AAN8A4P5"/>
<dbReference type="InterPro" id="IPR023093">
    <property type="entry name" value="ScpA-like_C"/>
</dbReference>
<keyword evidence="3" id="KW-0539">Nucleus</keyword>
<feature type="domain" description="Rad21/Rec8-like protein C-terminal eukaryotic" evidence="5">
    <location>
        <begin position="596"/>
        <end position="624"/>
    </location>
</feature>
<feature type="compositionally biased region" description="Acidic residues" evidence="4">
    <location>
        <begin position="178"/>
        <end position="187"/>
    </location>
</feature>
<evidence type="ECO:0000313" key="8">
    <source>
        <dbReference type="Proteomes" id="UP001310594"/>
    </source>
</evidence>